<protein>
    <submittedName>
        <fullName evidence="2">DNA-directed RNA polymerase subunit beta</fullName>
    </submittedName>
</protein>
<dbReference type="GO" id="GO:0000428">
    <property type="term" value="C:DNA-directed RNA polymerase complex"/>
    <property type="evidence" value="ECO:0007669"/>
    <property type="project" value="UniProtKB-KW"/>
</dbReference>
<dbReference type="EMBL" id="CP012508">
    <property type="protein sequence ID" value="ALB21715.1"/>
    <property type="molecule type" value="Genomic_DNA"/>
</dbReference>
<accession>A0A1L6TH09</accession>
<dbReference type="AlphaFoldDB" id="A0A1L6TH09"/>
<keyword evidence="2" id="KW-0240">DNA-directed RNA polymerase</keyword>
<sequence length="239" mass="25390">MESAEGARYKHTAKLALRLMILDRARRDCPTAPFTAEVVEGMRKGLGNLRDLYFPAVGKLDLVKKVGQLGFCSVGAAVFSYAAIGNDTAVGNGAMDPTALGNATALENVTALESGESETINVTVGPIKVSPQMFFGTSASILSAMALNQAHELFHVIYPLWNISGQALERVVAEQMGNTPEQKSGCLAKVTCLNEVPSCSPCLFMTAKGQSASNDVAGNKDNSNGTREEREELQMVTSL</sequence>
<keyword evidence="2" id="KW-0804">Transcription</keyword>
<name>A0A1L6TH09_PISSA</name>
<evidence type="ECO:0000313" key="2">
    <source>
        <dbReference type="EMBL" id="ALB21715.1"/>
    </source>
</evidence>
<dbReference type="RefSeq" id="WP_017377793.1">
    <property type="nucleotide sequence ID" value="NZ_LELB01000059.1"/>
</dbReference>
<gene>
    <name evidence="2" type="ORF">KU39_531</name>
</gene>
<dbReference type="Proteomes" id="UP000029558">
    <property type="component" value="Chromosome"/>
</dbReference>
<feature type="compositionally biased region" description="Polar residues" evidence="1">
    <location>
        <begin position="212"/>
        <end position="225"/>
    </location>
</feature>
<reference evidence="2 3" key="1">
    <citation type="journal article" date="2014" name="Genome Announc.">
        <title>Comparative Genome Analysis of Two Isolates of the Fish Pathogen Piscirickettsia salmonis from Different Hosts Reveals Major Differences in Virulence-Associated Secretion Systems.</title>
        <authorList>
            <person name="Bohle H."/>
            <person name="Henriquez P."/>
            <person name="Grothusen H."/>
            <person name="Navas E."/>
            <person name="Sandoval A."/>
            <person name="Bustamante F."/>
            <person name="Bustos P."/>
            <person name="Mancilla M."/>
        </authorList>
    </citation>
    <scope>NUCLEOTIDE SEQUENCE [LARGE SCALE GENOMIC DNA]</scope>
    <source>
        <strain evidence="3">B1-32597</strain>
    </source>
</reference>
<proteinExistence type="predicted"/>
<organism evidence="2 3">
    <name type="scientific">Piscirickettsia salmonis</name>
    <dbReference type="NCBI Taxonomy" id="1238"/>
    <lineage>
        <taxon>Bacteria</taxon>
        <taxon>Pseudomonadati</taxon>
        <taxon>Pseudomonadota</taxon>
        <taxon>Gammaproteobacteria</taxon>
        <taxon>Thiotrichales</taxon>
        <taxon>Piscirickettsiaceae</taxon>
        <taxon>Piscirickettsia</taxon>
    </lineage>
</organism>
<feature type="region of interest" description="Disordered" evidence="1">
    <location>
        <begin position="212"/>
        <end position="239"/>
    </location>
</feature>
<evidence type="ECO:0000256" key="1">
    <source>
        <dbReference type="SAM" id="MobiDB-lite"/>
    </source>
</evidence>
<evidence type="ECO:0000313" key="3">
    <source>
        <dbReference type="Proteomes" id="UP000029558"/>
    </source>
</evidence>